<dbReference type="EMBL" id="SJPX01000003">
    <property type="protein sequence ID" value="TWU51221.1"/>
    <property type="molecule type" value="Genomic_DNA"/>
</dbReference>
<comment type="caution">
    <text evidence="7">The sequence shown here is derived from an EMBL/GenBank/DDBJ whole genome shotgun (WGS) entry which is preliminary data.</text>
</comment>
<keyword evidence="4 5" id="KW-0472">Membrane</keyword>
<evidence type="ECO:0000313" key="8">
    <source>
        <dbReference type="Proteomes" id="UP000317977"/>
    </source>
</evidence>
<evidence type="ECO:0000256" key="2">
    <source>
        <dbReference type="ARBA" id="ARBA00022692"/>
    </source>
</evidence>
<gene>
    <name evidence="7" type="ORF">Poly59_28120</name>
</gene>
<dbReference type="InterPro" id="IPR036465">
    <property type="entry name" value="vWFA_dom_sf"/>
</dbReference>
<evidence type="ECO:0000256" key="1">
    <source>
        <dbReference type="ARBA" id="ARBA00022475"/>
    </source>
</evidence>
<dbReference type="SMART" id="SM00327">
    <property type="entry name" value="VWA"/>
    <property type="match status" value="1"/>
</dbReference>
<proteinExistence type="predicted"/>
<dbReference type="Gene3D" id="3.40.50.410">
    <property type="entry name" value="von Willebrand factor, type A domain"/>
    <property type="match status" value="1"/>
</dbReference>
<dbReference type="PROSITE" id="PS50234">
    <property type="entry name" value="VWFA"/>
    <property type="match status" value="1"/>
</dbReference>
<dbReference type="Pfam" id="PF07584">
    <property type="entry name" value="BatA"/>
    <property type="match status" value="1"/>
</dbReference>
<protein>
    <submittedName>
        <fullName evidence="7">von Willebrand factor type A domain protein</fullName>
    </submittedName>
</protein>
<dbReference type="Proteomes" id="UP000317977">
    <property type="component" value="Unassembled WGS sequence"/>
</dbReference>
<dbReference type="InterPro" id="IPR002035">
    <property type="entry name" value="VWF_A"/>
</dbReference>
<name>A0A5C6EVE0_9BACT</name>
<dbReference type="InterPro" id="IPR024163">
    <property type="entry name" value="Aerotolerance_reg_N"/>
</dbReference>
<dbReference type="AlphaFoldDB" id="A0A5C6EVE0"/>
<keyword evidence="3 5" id="KW-1133">Transmembrane helix</keyword>
<evidence type="ECO:0000259" key="6">
    <source>
        <dbReference type="PROSITE" id="PS50234"/>
    </source>
</evidence>
<evidence type="ECO:0000256" key="4">
    <source>
        <dbReference type="ARBA" id="ARBA00023136"/>
    </source>
</evidence>
<evidence type="ECO:0000256" key="5">
    <source>
        <dbReference type="SAM" id="Phobius"/>
    </source>
</evidence>
<dbReference type="PANTHER" id="PTHR22550:SF5">
    <property type="entry name" value="LEUCINE ZIPPER PROTEIN 4"/>
    <property type="match status" value="1"/>
</dbReference>
<keyword evidence="2 5" id="KW-0812">Transmembrane</keyword>
<evidence type="ECO:0000256" key="3">
    <source>
        <dbReference type="ARBA" id="ARBA00022989"/>
    </source>
</evidence>
<reference evidence="7 8" key="1">
    <citation type="submission" date="2019-02" db="EMBL/GenBank/DDBJ databases">
        <title>Deep-cultivation of Planctomycetes and their phenomic and genomic characterization uncovers novel biology.</title>
        <authorList>
            <person name="Wiegand S."/>
            <person name="Jogler M."/>
            <person name="Boedeker C."/>
            <person name="Pinto D."/>
            <person name="Vollmers J."/>
            <person name="Rivas-Marin E."/>
            <person name="Kohn T."/>
            <person name="Peeters S.H."/>
            <person name="Heuer A."/>
            <person name="Rast P."/>
            <person name="Oberbeckmann S."/>
            <person name="Bunk B."/>
            <person name="Jeske O."/>
            <person name="Meyerdierks A."/>
            <person name="Storesund J.E."/>
            <person name="Kallscheuer N."/>
            <person name="Luecker S."/>
            <person name="Lage O.M."/>
            <person name="Pohl T."/>
            <person name="Merkel B.J."/>
            <person name="Hornburger P."/>
            <person name="Mueller R.-W."/>
            <person name="Bruemmer F."/>
            <person name="Labrenz M."/>
            <person name="Spormann A.M."/>
            <person name="Op Den Camp H."/>
            <person name="Overmann J."/>
            <person name="Amann R."/>
            <person name="Jetten M.S.M."/>
            <person name="Mascher T."/>
            <person name="Medema M.H."/>
            <person name="Devos D.P."/>
            <person name="Kaster A.-K."/>
            <person name="Ovreas L."/>
            <person name="Rohde M."/>
            <person name="Galperin M.Y."/>
            <person name="Jogler C."/>
        </authorList>
    </citation>
    <scope>NUCLEOTIDE SEQUENCE [LARGE SCALE GENOMIC DNA]</scope>
    <source>
        <strain evidence="7 8">Poly59</strain>
    </source>
</reference>
<feature type="domain" description="VWFA" evidence="6">
    <location>
        <begin position="86"/>
        <end position="319"/>
    </location>
</feature>
<dbReference type="Pfam" id="PF00092">
    <property type="entry name" value="VWA"/>
    <property type="match status" value="1"/>
</dbReference>
<feature type="transmembrane region" description="Helical" evidence="5">
    <location>
        <begin position="51"/>
        <end position="69"/>
    </location>
</feature>
<dbReference type="PANTHER" id="PTHR22550">
    <property type="entry name" value="SPORE GERMINATION PROTEIN"/>
    <property type="match status" value="1"/>
</dbReference>
<dbReference type="InterPro" id="IPR050768">
    <property type="entry name" value="UPF0353/GerABKA_families"/>
</dbReference>
<keyword evidence="1" id="KW-1003">Cell membrane</keyword>
<sequence length="376" mass="41574">MFLYPGWLALLLIIPLLAWRSWHRRDPMSISFSSAAALWDERPTWRQRLAWLPVALSLAALALMIISLARPRYGKEQTIVTSEGIAIEMVVDRSGSMQALDFKIDGTNVDRLTAIKNVASKFVLGNPDALRSNRSSDEHDEDQDTAVAGRVSDLIGLITFAGYADAITPPTLDHPFLVAQLENTEIVNDRNEDGTAIGDALSLAVDKLSSLDEKVEDTDKRQSKVIILLTDGENTAGETEPSEGAELAKAMGIKVYTIGVGTKGQAPFPVRRTRSGQILVDYVSVNIDEETLTQIADKTGGKYFRATDTDSLETIYGEIDKLEKTKVETQRFADYREMAVQDVRISGWHVPPLLVIALWFLAIAAVLRRTVFRVLT</sequence>
<feature type="transmembrane region" description="Helical" evidence="5">
    <location>
        <begin position="345"/>
        <end position="367"/>
    </location>
</feature>
<dbReference type="OrthoDB" id="6206554at2"/>
<keyword evidence="8" id="KW-1185">Reference proteome</keyword>
<dbReference type="SUPFAM" id="SSF53300">
    <property type="entry name" value="vWA-like"/>
    <property type="match status" value="1"/>
</dbReference>
<organism evidence="7 8">
    <name type="scientific">Rubripirellula reticaptiva</name>
    <dbReference type="NCBI Taxonomy" id="2528013"/>
    <lineage>
        <taxon>Bacteria</taxon>
        <taxon>Pseudomonadati</taxon>
        <taxon>Planctomycetota</taxon>
        <taxon>Planctomycetia</taxon>
        <taxon>Pirellulales</taxon>
        <taxon>Pirellulaceae</taxon>
        <taxon>Rubripirellula</taxon>
    </lineage>
</organism>
<dbReference type="RefSeq" id="WP_146534628.1">
    <property type="nucleotide sequence ID" value="NZ_SJPX01000003.1"/>
</dbReference>
<evidence type="ECO:0000313" key="7">
    <source>
        <dbReference type="EMBL" id="TWU51221.1"/>
    </source>
</evidence>
<accession>A0A5C6EVE0</accession>